<evidence type="ECO:0000313" key="1">
    <source>
        <dbReference type="EMBL" id="VDP07230.1"/>
    </source>
</evidence>
<dbReference type="WBParaSite" id="HPBE_0001686101-mRNA-1">
    <property type="protein sequence ID" value="HPBE_0001686101-mRNA-1"/>
    <property type="gene ID" value="HPBE_0001686101"/>
</dbReference>
<dbReference type="Gene3D" id="3.60.10.10">
    <property type="entry name" value="Endonuclease/exonuclease/phosphatase"/>
    <property type="match status" value="1"/>
</dbReference>
<proteinExistence type="predicted"/>
<reference evidence="1 2" key="1">
    <citation type="submission" date="2018-11" db="EMBL/GenBank/DDBJ databases">
        <authorList>
            <consortium name="Pathogen Informatics"/>
        </authorList>
    </citation>
    <scope>NUCLEOTIDE SEQUENCE [LARGE SCALE GENOMIC DNA]</scope>
</reference>
<sequence length="177" mass="19970">MVEALERRRAQFFAEQETRWSSRKSRDTGGRFKVVQCGRPSATNGVGIIVSERFRDSIVSVERFNDRLMKIVVAAKERLYHISLRMLRRLGTSGKGEFWSRLDEETAEAPTKDVVIVAGDLNGHVGAMKDGHSCHGGFEYGSRNAYGERILEYAESHNLTAVNTGFPKTRLPPHFIQ</sequence>
<organism evidence="2 3">
    <name type="scientific">Heligmosomoides polygyrus</name>
    <name type="common">Parasitic roundworm</name>
    <dbReference type="NCBI Taxonomy" id="6339"/>
    <lineage>
        <taxon>Eukaryota</taxon>
        <taxon>Metazoa</taxon>
        <taxon>Ecdysozoa</taxon>
        <taxon>Nematoda</taxon>
        <taxon>Chromadorea</taxon>
        <taxon>Rhabditida</taxon>
        <taxon>Rhabditina</taxon>
        <taxon>Rhabditomorpha</taxon>
        <taxon>Strongyloidea</taxon>
        <taxon>Heligmosomidae</taxon>
        <taxon>Heligmosomoides</taxon>
    </lineage>
</organism>
<evidence type="ECO:0000313" key="3">
    <source>
        <dbReference type="WBParaSite" id="HPBE_0001686101-mRNA-1"/>
    </source>
</evidence>
<accession>A0A183G5G2</accession>
<dbReference type="Proteomes" id="UP000050761">
    <property type="component" value="Unassembled WGS sequence"/>
</dbReference>
<dbReference type="OrthoDB" id="418748at2759"/>
<dbReference type="InterPro" id="IPR036691">
    <property type="entry name" value="Endo/exonu/phosph_ase_sf"/>
</dbReference>
<dbReference type="PANTHER" id="PTHR23227">
    <property type="entry name" value="BUCENTAUR RELATED"/>
    <property type="match status" value="1"/>
</dbReference>
<dbReference type="InterPro" id="IPR027124">
    <property type="entry name" value="Swc5/CFDP1/2"/>
</dbReference>
<dbReference type="SUPFAM" id="SSF56219">
    <property type="entry name" value="DNase I-like"/>
    <property type="match status" value="1"/>
</dbReference>
<accession>A0A3P8ASH4</accession>
<dbReference type="PANTHER" id="PTHR23227:SF67">
    <property type="entry name" value="CRANIOFACIAL DEVELOPMENT PROTEIN 2-LIKE"/>
    <property type="match status" value="1"/>
</dbReference>
<dbReference type="EMBL" id="UZAH01029654">
    <property type="protein sequence ID" value="VDP07230.1"/>
    <property type="molecule type" value="Genomic_DNA"/>
</dbReference>
<evidence type="ECO:0000313" key="2">
    <source>
        <dbReference type="Proteomes" id="UP000050761"/>
    </source>
</evidence>
<name>A0A183G5G2_HELPZ</name>
<keyword evidence="2" id="KW-1185">Reference proteome</keyword>
<protein>
    <submittedName>
        <fullName evidence="3">Endo/exonuclease/phosphatase domain-containing protein</fullName>
    </submittedName>
</protein>
<gene>
    <name evidence="1" type="ORF">HPBE_LOCUS16860</name>
</gene>
<reference evidence="3" key="2">
    <citation type="submission" date="2019-09" db="UniProtKB">
        <authorList>
            <consortium name="WormBaseParasite"/>
        </authorList>
    </citation>
    <scope>IDENTIFICATION</scope>
</reference>
<dbReference type="AlphaFoldDB" id="A0A183G5G2"/>